<evidence type="ECO:0008006" key="4">
    <source>
        <dbReference type="Google" id="ProtNLM"/>
    </source>
</evidence>
<name>A0A017T506_9BACT</name>
<gene>
    <name evidence="2" type="ORF">CAP_4622</name>
</gene>
<keyword evidence="3" id="KW-1185">Reference proteome</keyword>
<sequence>MLSMNRAPALPKAPFFGSAALALAFTTLVATPSCGGDDPAPAGPAAIPLEAFAAEYTSASCELAARCGQMPDLDTCLRLDHASGELLQLMASAVFGDVTYDADAARACVDALRNQSCDTLLAAQRSVESACAGVLTGAAAVDEPCLVAGECAGDSVCDRSGCEGNGDPCCLGKCAAAPAAVAIGGACGELPCVDEAYCEITGEVEEGVPPVGTCEARRDNGENCSASNACKDGQRCDLSTGQGRCYILSPEGEQCNATLDVACLASDNWCDPAANTCVKLPSPGQACTPNGRCIGHAYCAEGTCLARPKETEACTGNGPYCLGDLRCEMDICIPPPTPRVCVSDS</sequence>
<dbReference type="AlphaFoldDB" id="A0A017T506"/>
<evidence type="ECO:0000313" key="2">
    <source>
        <dbReference type="EMBL" id="EYF04358.1"/>
    </source>
</evidence>
<reference evidence="2 3" key="1">
    <citation type="submission" date="2013-05" db="EMBL/GenBank/DDBJ databases">
        <title>Genome assembly of Chondromyces apiculatus DSM 436.</title>
        <authorList>
            <person name="Sharma G."/>
            <person name="Khatri I."/>
            <person name="Kaur C."/>
            <person name="Mayilraj S."/>
            <person name="Subramanian S."/>
        </authorList>
    </citation>
    <scope>NUCLEOTIDE SEQUENCE [LARGE SCALE GENOMIC DNA]</scope>
    <source>
        <strain evidence="2 3">DSM 436</strain>
    </source>
</reference>
<feature type="signal peptide" evidence="1">
    <location>
        <begin position="1"/>
        <end position="35"/>
    </location>
</feature>
<proteinExistence type="predicted"/>
<evidence type="ECO:0000313" key="3">
    <source>
        <dbReference type="Proteomes" id="UP000019678"/>
    </source>
</evidence>
<accession>A0A017T506</accession>
<organism evidence="2 3">
    <name type="scientific">Chondromyces apiculatus DSM 436</name>
    <dbReference type="NCBI Taxonomy" id="1192034"/>
    <lineage>
        <taxon>Bacteria</taxon>
        <taxon>Pseudomonadati</taxon>
        <taxon>Myxococcota</taxon>
        <taxon>Polyangia</taxon>
        <taxon>Polyangiales</taxon>
        <taxon>Polyangiaceae</taxon>
        <taxon>Chondromyces</taxon>
    </lineage>
</organism>
<protein>
    <recommendedName>
        <fullName evidence="4">Dickkopf N-terminal cysteine-rich domain-containing protein</fullName>
    </recommendedName>
</protein>
<dbReference type="Proteomes" id="UP000019678">
    <property type="component" value="Unassembled WGS sequence"/>
</dbReference>
<feature type="chain" id="PRO_5001496618" description="Dickkopf N-terminal cysteine-rich domain-containing protein" evidence="1">
    <location>
        <begin position="36"/>
        <end position="345"/>
    </location>
</feature>
<keyword evidence="1" id="KW-0732">Signal</keyword>
<evidence type="ECO:0000256" key="1">
    <source>
        <dbReference type="SAM" id="SignalP"/>
    </source>
</evidence>
<comment type="caution">
    <text evidence="2">The sequence shown here is derived from an EMBL/GenBank/DDBJ whole genome shotgun (WGS) entry which is preliminary data.</text>
</comment>
<dbReference type="STRING" id="1192034.CAP_4622"/>
<dbReference type="EMBL" id="ASRX01000035">
    <property type="protein sequence ID" value="EYF04358.1"/>
    <property type="molecule type" value="Genomic_DNA"/>
</dbReference>